<dbReference type="GO" id="GO:0046872">
    <property type="term" value="F:metal ion binding"/>
    <property type="evidence" value="ECO:0007669"/>
    <property type="project" value="UniProtKB-KW"/>
</dbReference>
<organism evidence="8">
    <name type="scientific">Castor canadensis</name>
    <name type="common">American beaver</name>
    <dbReference type="NCBI Taxonomy" id="51338"/>
    <lineage>
        <taxon>Eukaryota</taxon>
        <taxon>Metazoa</taxon>
        <taxon>Chordata</taxon>
        <taxon>Craniata</taxon>
        <taxon>Vertebrata</taxon>
        <taxon>Euteleostomi</taxon>
        <taxon>Mammalia</taxon>
        <taxon>Eutheria</taxon>
        <taxon>Euarchontoglires</taxon>
        <taxon>Glires</taxon>
        <taxon>Rodentia</taxon>
        <taxon>Castorimorpha</taxon>
        <taxon>Castoridae</taxon>
        <taxon>Castor</taxon>
    </lineage>
</organism>
<evidence type="ECO:0000256" key="1">
    <source>
        <dbReference type="ARBA" id="ARBA00001913"/>
    </source>
</evidence>
<accession>A0A8C0WJ28</accession>
<dbReference type="Ensembl" id="ENSCCNT00000014391.1">
    <property type="protein sequence ID" value="ENSCCNP00000010985.1"/>
    <property type="gene ID" value="ENSCCNG00000011381.1"/>
</dbReference>
<dbReference type="GO" id="GO:0004065">
    <property type="term" value="F:arylsulfatase activity"/>
    <property type="evidence" value="ECO:0007669"/>
    <property type="project" value="TreeGrafter"/>
</dbReference>
<reference evidence="8" key="1">
    <citation type="submission" date="2023-09" db="UniProtKB">
        <authorList>
            <consortium name="Ensembl"/>
        </authorList>
    </citation>
    <scope>IDENTIFICATION</scope>
</reference>
<feature type="transmembrane region" description="Helical" evidence="6">
    <location>
        <begin position="186"/>
        <end position="206"/>
    </location>
</feature>
<dbReference type="Pfam" id="PF00884">
    <property type="entry name" value="Sulfatase"/>
    <property type="match status" value="2"/>
</dbReference>
<feature type="domain" description="Sulfatase N-terminal" evidence="7">
    <location>
        <begin position="52"/>
        <end position="174"/>
    </location>
</feature>
<keyword evidence="4" id="KW-0378">Hydrolase</keyword>
<comment type="similarity">
    <text evidence="2">Belongs to the sulfatase family.</text>
</comment>
<dbReference type="Pfam" id="PF14707">
    <property type="entry name" value="Sulfatase_C"/>
    <property type="match status" value="1"/>
</dbReference>
<comment type="cofactor">
    <cofactor evidence="1">
        <name>Ca(2+)</name>
        <dbReference type="ChEBI" id="CHEBI:29108"/>
    </cofactor>
</comment>
<keyword evidence="5" id="KW-0106">Calcium</keyword>
<keyword evidence="6" id="KW-0812">Transmembrane</keyword>
<feature type="transmembrane region" description="Helical" evidence="6">
    <location>
        <begin position="212"/>
        <end position="233"/>
    </location>
</feature>
<dbReference type="AlphaFoldDB" id="A0A8C0WJ28"/>
<evidence type="ECO:0000313" key="8">
    <source>
        <dbReference type="Ensembl" id="ENSCCNP00000010985.1"/>
    </source>
</evidence>
<dbReference type="Gene3D" id="3.40.720.10">
    <property type="entry name" value="Alkaline Phosphatase, subunit A"/>
    <property type="match status" value="2"/>
</dbReference>
<dbReference type="Gene3D" id="1.10.287.550">
    <property type="entry name" value="Helix hairpin bin"/>
    <property type="match status" value="1"/>
</dbReference>
<feature type="domain" description="Sulfatase N-terminal" evidence="7">
    <location>
        <begin position="297"/>
        <end position="382"/>
    </location>
</feature>
<sequence length="546" mass="60590">MDGLVDGWMGGWMGGGWMDGWVDGWMDGWWMVDGWGGWNGWMVDGLGGWVGGTPNIDRLAHEGVLLTQHLSAASMCTPSRAAFLTGRYPIRSGMASANNMYRSLTWLASSGGLPPNETTFATLLQHRGYRTGLIGKWHQGLSCASRNDHCHHPLNHGFDYFFGMPLGLLNECQSGRVPELHRQLRIKMWVSTAVLALLPVLLLVPVCARWVLVPWAVIVTLALVAVLFFLSWYSSYGFVRRWNCVLMRNHDIVQQPLREDRVSSLITREALAFIDRYRFPGATGTQHRGSVHRADPVLRALDRERLTNRTLVYFTSDNGGRLEARDVRGQLGGWNGVYRGGRGMGGWEGATRVPGIFRWPTVLGAGQVLDDPTSLMDIFPTLCYVGGGLLPQDRHFPGRPLLGAESRGHREDGVALTCVSLTFPGATVWKAHFVTPRFCPVGAGACYDSDHCPCSGDVAHHDPPLLFDLSRDPAESQPLNPEDEAFDSVIKKMEAAIRDHRRTLTPAPRQLSIFNTIWKPWLQPCCGTFPFCGCDKEDAISPNPKM</sequence>
<evidence type="ECO:0000256" key="4">
    <source>
        <dbReference type="ARBA" id="ARBA00022801"/>
    </source>
</evidence>
<dbReference type="SUPFAM" id="SSF53649">
    <property type="entry name" value="Alkaline phosphatase-like"/>
    <property type="match status" value="1"/>
</dbReference>
<evidence type="ECO:0000256" key="5">
    <source>
        <dbReference type="ARBA" id="ARBA00022837"/>
    </source>
</evidence>
<protein>
    <recommendedName>
        <fullName evidence="7">Sulfatase N-terminal domain-containing protein</fullName>
    </recommendedName>
</protein>
<keyword evidence="3" id="KW-0479">Metal-binding</keyword>
<evidence type="ECO:0000256" key="3">
    <source>
        <dbReference type="ARBA" id="ARBA00022723"/>
    </source>
</evidence>
<dbReference type="PROSITE" id="PS00523">
    <property type="entry name" value="SULFATASE_1"/>
    <property type="match status" value="1"/>
</dbReference>
<keyword evidence="6" id="KW-0472">Membrane</keyword>
<gene>
    <name evidence="8" type="primary">LOC109683437</name>
</gene>
<proteinExistence type="inferred from homology"/>
<dbReference type="InterPro" id="IPR024607">
    <property type="entry name" value="Sulfatase_CS"/>
</dbReference>
<name>A0A8C0WJ28_CASCN</name>
<dbReference type="PANTHER" id="PTHR42693">
    <property type="entry name" value="ARYLSULFATASE FAMILY MEMBER"/>
    <property type="match status" value="1"/>
</dbReference>
<dbReference type="InterPro" id="IPR000917">
    <property type="entry name" value="Sulfatase_N"/>
</dbReference>
<evidence type="ECO:0000256" key="2">
    <source>
        <dbReference type="ARBA" id="ARBA00008779"/>
    </source>
</evidence>
<keyword evidence="6" id="KW-1133">Transmembrane helix</keyword>
<dbReference type="InterPro" id="IPR017850">
    <property type="entry name" value="Alkaline_phosphatase_core_sf"/>
</dbReference>
<dbReference type="InterPro" id="IPR050738">
    <property type="entry name" value="Sulfatase"/>
</dbReference>
<evidence type="ECO:0000259" key="7">
    <source>
        <dbReference type="Pfam" id="PF00884"/>
    </source>
</evidence>
<dbReference type="PANTHER" id="PTHR42693:SF16">
    <property type="entry name" value="ARYLSULFATASE H"/>
    <property type="match status" value="1"/>
</dbReference>
<dbReference type="Gene3D" id="3.30.1120.10">
    <property type="match status" value="1"/>
</dbReference>
<evidence type="ECO:0000256" key="6">
    <source>
        <dbReference type="SAM" id="Phobius"/>
    </source>
</evidence>
<dbReference type="PROSITE" id="PS00149">
    <property type="entry name" value="SULFATASE_2"/>
    <property type="match status" value="1"/>
</dbReference>